<dbReference type="GO" id="GO:0005179">
    <property type="term" value="F:hormone activity"/>
    <property type="evidence" value="ECO:0007669"/>
    <property type="project" value="UniProtKB-KW"/>
</dbReference>
<dbReference type="OrthoDB" id="6378554at2759"/>
<evidence type="ECO:0000313" key="9">
    <source>
        <dbReference type="EMBL" id="TRY68699.1"/>
    </source>
</evidence>
<feature type="region of interest" description="Disordered" evidence="7">
    <location>
        <begin position="65"/>
        <end position="86"/>
    </location>
</feature>
<organism evidence="9 10">
    <name type="scientific">Tigriopus californicus</name>
    <name type="common">Marine copepod</name>
    <dbReference type="NCBI Taxonomy" id="6832"/>
    <lineage>
        <taxon>Eukaryota</taxon>
        <taxon>Metazoa</taxon>
        <taxon>Ecdysozoa</taxon>
        <taxon>Arthropoda</taxon>
        <taxon>Crustacea</taxon>
        <taxon>Multicrustacea</taxon>
        <taxon>Hexanauplia</taxon>
        <taxon>Copepoda</taxon>
        <taxon>Harpacticoida</taxon>
        <taxon>Harpacticidae</taxon>
        <taxon>Tigriopus</taxon>
    </lineage>
</organism>
<keyword evidence="4" id="KW-0372">Hormone</keyword>
<comment type="caution">
    <text evidence="9">The sequence shown here is derived from an EMBL/GenBank/DDBJ whole genome shotgun (WGS) entry which is preliminary data.</text>
</comment>
<evidence type="ECO:0000256" key="5">
    <source>
        <dbReference type="ARBA" id="ARBA00022815"/>
    </source>
</evidence>
<evidence type="ECO:0000256" key="6">
    <source>
        <dbReference type="ARBA" id="ARBA00022894"/>
    </source>
</evidence>
<accession>A0A553NTE9</accession>
<name>A0A553NTE9_TIGCA</name>
<evidence type="ECO:0000256" key="4">
    <source>
        <dbReference type="ARBA" id="ARBA00022702"/>
    </source>
</evidence>
<evidence type="ECO:0000256" key="3">
    <source>
        <dbReference type="ARBA" id="ARBA00022525"/>
    </source>
</evidence>
<protein>
    <recommendedName>
        <fullName evidence="11">Calcitonin peptide-like domain-containing protein</fullName>
    </recommendedName>
</protein>
<sequence length="114" mass="12966">MYFWLAKMILSMFVASQICQFSNAASTASYNHPNVDKVESFSPAQLKVLHVLSNYILASEEYDPKNPEERWSSYSMGDTSPYSKTRPLKMAKRNSELLNSLLGLPKNILRSGRK</sequence>
<evidence type="ECO:0000313" key="10">
    <source>
        <dbReference type="Proteomes" id="UP000318571"/>
    </source>
</evidence>
<dbReference type="Pfam" id="PF06324">
    <property type="entry name" value="Pigment_DH"/>
    <property type="match status" value="1"/>
</dbReference>
<dbReference type="GO" id="GO:0007268">
    <property type="term" value="P:chemical synaptic transmission"/>
    <property type="evidence" value="ECO:0007669"/>
    <property type="project" value="UniProtKB-KW"/>
</dbReference>
<evidence type="ECO:0000256" key="2">
    <source>
        <dbReference type="ARBA" id="ARBA00010172"/>
    </source>
</evidence>
<feature type="signal peptide" evidence="8">
    <location>
        <begin position="1"/>
        <end position="24"/>
    </location>
</feature>
<feature type="compositionally biased region" description="Polar residues" evidence="7">
    <location>
        <begin position="72"/>
        <end position="83"/>
    </location>
</feature>
<dbReference type="InterPro" id="IPR009396">
    <property type="entry name" value="Pigment_DH"/>
</dbReference>
<keyword evidence="5" id="KW-0027">Amidation</keyword>
<evidence type="ECO:0008006" key="11">
    <source>
        <dbReference type="Google" id="ProtNLM"/>
    </source>
</evidence>
<comment type="subcellular location">
    <subcellularLocation>
        <location evidence="1">Secreted</location>
    </subcellularLocation>
</comment>
<evidence type="ECO:0000256" key="8">
    <source>
        <dbReference type="SAM" id="SignalP"/>
    </source>
</evidence>
<dbReference type="AlphaFoldDB" id="A0A553NTE9"/>
<evidence type="ECO:0000256" key="1">
    <source>
        <dbReference type="ARBA" id="ARBA00004613"/>
    </source>
</evidence>
<dbReference type="GO" id="GO:0005576">
    <property type="term" value="C:extracellular region"/>
    <property type="evidence" value="ECO:0007669"/>
    <property type="project" value="UniProtKB-SubCell"/>
</dbReference>
<reference evidence="9 10" key="1">
    <citation type="journal article" date="2018" name="Nat. Ecol. Evol.">
        <title>Genomic signatures of mitonuclear coevolution across populations of Tigriopus californicus.</title>
        <authorList>
            <person name="Barreto F.S."/>
            <person name="Watson E.T."/>
            <person name="Lima T.G."/>
            <person name="Willett C.S."/>
            <person name="Edmands S."/>
            <person name="Li W."/>
            <person name="Burton R.S."/>
        </authorList>
    </citation>
    <scope>NUCLEOTIDE SEQUENCE [LARGE SCALE GENOMIC DNA]</scope>
    <source>
        <strain evidence="9 10">San Diego</strain>
    </source>
</reference>
<feature type="chain" id="PRO_5022055600" description="Calcitonin peptide-like domain-containing protein" evidence="8">
    <location>
        <begin position="25"/>
        <end position="114"/>
    </location>
</feature>
<proteinExistence type="inferred from homology"/>
<keyword evidence="3" id="KW-0964">Secreted</keyword>
<keyword evidence="6" id="KW-0529">Neurotransmitter</keyword>
<keyword evidence="8" id="KW-0732">Signal</keyword>
<keyword evidence="10" id="KW-1185">Reference proteome</keyword>
<dbReference type="GO" id="GO:0045202">
    <property type="term" value="C:synapse"/>
    <property type="evidence" value="ECO:0007669"/>
    <property type="project" value="GOC"/>
</dbReference>
<dbReference type="Proteomes" id="UP000318571">
    <property type="component" value="Chromosome 1"/>
</dbReference>
<evidence type="ECO:0000256" key="7">
    <source>
        <dbReference type="SAM" id="MobiDB-lite"/>
    </source>
</evidence>
<comment type="similarity">
    <text evidence="2">Belongs to the arthropod PDH family.</text>
</comment>
<gene>
    <name evidence="9" type="ORF">TCAL_15107</name>
</gene>
<dbReference type="GO" id="GO:0009416">
    <property type="term" value="P:response to light stimulus"/>
    <property type="evidence" value="ECO:0007669"/>
    <property type="project" value="InterPro"/>
</dbReference>
<dbReference type="EMBL" id="VCGU01000010">
    <property type="protein sequence ID" value="TRY68699.1"/>
    <property type="molecule type" value="Genomic_DNA"/>
</dbReference>